<comment type="caution">
    <text evidence="8">The sequence shown here is derived from an EMBL/GenBank/DDBJ whole genome shotgun (WGS) entry which is preliminary data.</text>
</comment>
<dbReference type="InterPro" id="IPR050377">
    <property type="entry name" value="Radical_SAM_PqqE_MftC-like"/>
</dbReference>
<keyword evidence="3" id="KW-0949">S-adenosyl-L-methionine</keyword>
<dbReference type="OrthoDB" id="9782387at2"/>
<keyword evidence="6" id="KW-0411">Iron-sulfur</keyword>
<dbReference type="PIRSF" id="PIRSF037420">
    <property type="entry name" value="PQQ_syn_pqqE"/>
    <property type="match status" value="1"/>
</dbReference>
<dbReference type="PANTHER" id="PTHR11228">
    <property type="entry name" value="RADICAL SAM DOMAIN PROTEIN"/>
    <property type="match status" value="1"/>
</dbReference>
<dbReference type="PROSITE" id="PS51918">
    <property type="entry name" value="RADICAL_SAM"/>
    <property type="match status" value="1"/>
</dbReference>
<dbReference type="CDD" id="cd21109">
    <property type="entry name" value="SPASM"/>
    <property type="match status" value="1"/>
</dbReference>
<reference evidence="8 9" key="1">
    <citation type="submission" date="2020-01" db="EMBL/GenBank/DDBJ databases">
        <title>Genome sequence of Desulfovibrio aerotolerans DSM 16695(T).</title>
        <authorList>
            <person name="Karnachuk O."/>
            <person name="Avakyan M."/>
            <person name="Mardanov A."/>
            <person name="Kadnikov V."/>
            <person name="Ravin N."/>
        </authorList>
    </citation>
    <scope>NUCLEOTIDE SEQUENCE [LARGE SCALE GENOMIC DNA]</scope>
    <source>
        <strain evidence="8 9">DSM 16695</strain>
    </source>
</reference>
<evidence type="ECO:0000256" key="3">
    <source>
        <dbReference type="ARBA" id="ARBA00022691"/>
    </source>
</evidence>
<dbReference type="SFLD" id="SFLDG01067">
    <property type="entry name" value="SPASM/twitch_domain_containing"/>
    <property type="match status" value="1"/>
</dbReference>
<dbReference type="GO" id="GO:0003824">
    <property type="term" value="F:catalytic activity"/>
    <property type="evidence" value="ECO:0007669"/>
    <property type="project" value="InterPro"/>
</dbReference>
<dbReference type="CDD" id="cd01335">
    <property type="entry name" value="Radical_SAM"/>
    <property type="match status" value="1"/>
</dbReference>
<dbReference type="AlphaFoldDB" id="A0A7C9IKB1"/>
<sequence length="372" mass="42414">MVRRIINAVDQIRRYERGELGYDCLFCNITSRCNSRCRYCEAYNLDASRELAQTRLFTLFEEAKAVGIPHIYLSGGEPLFRRDVWELIEKILEIGLTFSMVSNGLLLEKCTANQLALLQKAQWIDISVESNREETHDFLRGGKGFLKRTTNGIRLLKQLGIKVNINTTLCRQNYDDLPGVIAFAKENNVDYINFQPLHLWNNYHNVEAADKSDMLLTKEQVAQLPDYFKALVGLARQEKVRTNIPHVAPWMQQYFQHCQDESGLWMRQCLNDFSCLEIATKLFVDADGSVLPCALLGPAGNILEQPLAAVIEAMRPTRDAIRQGKFPAVCNRCSCQMSINYKFSVLRSPVRNAGHLGRYFLALAGEKLARLR</sequence>
<keyword evidence="5" id="KW-0408">Iron</keyword>
<evidence type="ECO:0000256" key="6">
    <source>
        <dbReference type="ARBA" id="ARBA00023014"/>
    </source>
</evidence>
<accession>A0A7C9IKB1</accession>
<dbReference type="Pfam" id="PF13186">
    <property type="entry name" value="SPASM"/>
    <property type="match status" value="1"/>
</dbReference>
<dbReference type="InterPro" id="IPR007197">
    <property type="entry name" value="rSAM"/>
</dbReference>
<proteinExistence type="predicted"/>
<dbReference type="InterPro" id="IPR013785">
    <property type="entry name" value="Aldolase_TIM"/>
</dbReference>
<dbReference type="EMBL" id="WVUD01000004">
    <property type="protein sequence ID" value="MYL82324.1"/>
    <property type="molecule type" value="Genomic_DNA"/>
</dbReference>
<organism evidence="8 9">
    <name type="scientific">Solidesulfovibrio aerotolerans</name>
    <dbReference type="NCBI Taxonomy" id="295255"/>
    <lineage>
        <taxon>Bacteria</taxon>
        <taxon>Pseudomonadati</taxon>
        <taxon>Thermodesulfobacteriota</taxon>
        <taxon>Desulfovibrionia</taxon>
        <taxon>Desulfovibrionales</taxon>
        <taxon>Desulfovibrionaceae</taxon>
        <taxon>Solidesulfovibrio</taxon>
    </lineage>
</organism>
<dbReference type="GO" id="GO:0046872">
    <property type="term" value="F:metal ion binding"/>
    <property type="evidence" value="ECO:0007669"/>
    <property type="project" value="UniProtKB-KW"/>
</dbReference>
<evidence type="ECO:0000256" key="1">
    <source>
        <dbReference type="ARBA" id="ARBA00001966"/>
    </source>
</evidence>
<name>A0A7C9IKB1_9BACT</name>
<feature type="domain" description="Radical SAM core" evidence="7">
    <location>
        <begin position="19"/>
        <end position="235"/>
    </location>
</feature>
<dbReference type="Gene3D" id="3.20.20.70">
    <property type="entry name" value="Aldolase class I"/>
    <property type="match status" value="1"/>
</dbReference>
<keyword evidence="9" id="KW-1185">Reference proteome</keyword>
<evidence type="ECO:0000256" key="2">
    <source>
        <dbReference type="ARBA" id="ARBA00022485"/>
    </source>
</evidence>
<dbReference type="Pfam" id="PF04055">
    <property type="entry name" value="Radical_SAM"/>
    <property type="match status" value="1"/>
</dbReference>
<protein>
    <submittedName>
        <fullName evidence="8">Radical SAM protein</fullName>
    </submittedName>
</protein>
<evidence type="ECO:0000259" key="7">
    <source>
        <dbReference type="PROSITE" id="PS51918"/>
    </source>
</evidence>
<dbReference type="SFLD" id="SFLDG01386">
    <property type="entry name" value="main_SPASM_domain-containing"/>
    <property type="match status" value="1"/>
</dbReference>
<evidence type="ECO:0000313" key="9">
    <source>
        <dbReference type="Proteomes" id="UP000482487"/>
    </source>
</evidence>
<evidence type="ECO:0000313" key="8">
    <source>
        <dbReference type="EMBL" id="MYL82324.1"/>
    </source>
</evidence>
<dbReference type="InterPro" id="IPR058240">
    <property type="entry name" value="rSAM_sf"/>
</dbReference>
<comment type="cofactor">
    <cofactor evidence="1">
        <name>[4Fe-4S] cluster</name>
        <dbReference type="ChEBI" id="CHEBI:49883"/>
    </cofactor>
</comment>
<dbReference type="SFLD" id="SFLDS00029">
    <property type="entry name" value="Radical_SAM"/>
    <property type="match status" value="1"/>
</dbReference>
<dbReference type="Proteomes" id="UP000482487">
    <property type="component" value="Unassembled WGS sequence"/>
</dbReference>
<keyword evidence="2" id="KW-0004">4Fe-4S</keyword>
<gene>
    <name evidence="8" type="ORF">GTA51_04125</name>
</gene>
<dbReference type="InterPro" id="IPR023885">
    <property type="entry name" value="4Fe4S-binding_SPASM_dom"/>
</dbReference>
<dbReference type="PANTHER" id="PTHR11228:SF7">
    <property type="entry name" value="PQQA PEPTIDE CYCLASE"/>
    <property type="match status" value="1"/>
</dbReference>
<dbReference type="InterPro" id="IPR017200">
    <property type="entry name" value="PqqE-like"/>
</dbReference>
<dbReference type="SUPFAM" id="SSF102114">
    <property type="entry name" value="Radical SAM enzymes"/>
    <property type="match status" value="1"/>
</dbReference>
<evidence type="ECO:0000256" key="5">
    <source>
        <dbReference type="ARBA" id="ARBA00023004"/>
    </source>
</evidence>
<dbReference type="RefSeq" id="WP_160958929.1">
    <property type="nucleotide sequence ID" value="NZ_WVUD01000004.1"/>
</dbReference>
<dbReference type="SMART" id="SM00729">
    <property type="entry name" value="Elp3"/>
    <property type="match status" value="1"/>
</dbReference>
<dbReference type="GO" id="GO:0051539">
    <property type="term" value="F:4 iron, 4 sulfur cluster binding"/>
    <property type="evidence" value="ECO:0007669"/>
    <property type="project" value="UniProtKB-KW"/>
</dbReference>
<evidence type="ECO:0000256" key="4">
    <source>
        <dbReference type="ARBA" id="ARBA00022723"/>
    </source>
</evidence>
<keyword evidence="4" id="KW-0479">Metal-binding</keyword>
<dbReference type="InterPro" id="IPR006638">
    <property type="entry name" value="Elp3/MiaA/NifB-like_rSAM"/>
</dbReference>